<reference evidence="2" key="1">
    <citation type="submission" date="2021-12" db="EMBL/GenBank/DDBJ databases">
        <authorList>
            <person name="King R."/>
        </authorList>
    </citation>
    <scope>NUCLEOTIDE SEQUENCE</scope>
</reference>
<dbReference type="Gene3D" id="1.10.555.10">
    <property type="entry name" value="Rho GTPase activation protein"/>
    <property type="match status" value="1"/>
</dbReference>
<dbReference type="OrthoDB" id="8123889at2759"/>
<dbReference type="PROSITE" id="PS50238">
    <property type="entry name" value="RHOGAP"/>
    <property type="match status" value="1"/>
</dbReference>
<dbReference type="InterPro" id="IPR000198">
    <property type="entry name" value="RhoGAP_dom"/>
</dbReference>
<protein>
    <recommendedName>
        <fullName evidence="1">Rho-GAP domain-containing protein</fullName>
    </recommendedName>
</protein>
<evidence type="ECO:0000313" key="2">
    <source>
        <dbReference type="EMBL" id="CAH0559428.1"/>
    </source>
</evidence>
<sequence>MSNYEDNYSNIYCLRFEFGIPLEDLFPCDDVHFKLKTLLSECVEAKEKSELKVESILRDSPVILKECFKLKFLLENELHIQRRFQPITYFWIIRHFLGILPLPIFVNYEKWKSIASNCHQILSSLKPYDLKKLDGNIAESLNLLSDANIMFLDLFREVFAKLCENRYRISRRSAYSVAKYFGPCMFVRPFRPGYVTKETKEFSSLLFYMLIRWKFIKRCCRNLDLLSFRREKYDVKYKIIPFNVNNNYIKDGESQTIANQENNEYLKDIGCQTIESLSLNDEEKVNTLKQKCSLASLKSITKRIKSTFLSNHDDIDQDKSEDEDVLDFQDKSYVNLDILKDDMDNIKAVDVILPPQKNCCCSYGSHYEKNKEPKVTIKKDIDDVSIKSVCETIYEDEVSCFTTVTIPDISGNINSLEVEDFGDKPPSIGWIKQSPAPTTDGFMYDDYDTFKCEEYNQVDLYEDVKFLDPLFSSEIAPSPKLSETLSKISKIGWTYTPPNKSEIKAKYQTCFEESDKEVTQNIIDYPSECNSVKSRSSYLSLKKIKVGVDFVKKITRGSPSHVDNTPCTVKYKKLPKFKSSTF</sequence>
<accession>A0A9P0FLF1</accession>
<feature type="domain" description="Rho-GAP" evidence="1">
    <location>
        <begin position="20"/>
        <end position="217"/>
    </location>
</feature>
<dbReference type="Proteomes" id="UP001154078">
    <property type="component" value="Chromosome 6"/>
</dbReference>
<organism evidence="2 3">
    <name type="scientific">Brassicogethes aeneus</name>
    <name type="common">Rape pollen beetle</name>
    <name type="synonym">Meligethes aeneus</name>
    <dbReference type="NCBI Taxonomy" id="1431903"/>
    <lineage>
        <taxon>Eukaryota</taxon>
        <taxon>Metazoa</taxon>
        <taxon>Ecdysozoa</taxon>
        <taxon>Arthropoda</taxon>
        <taxon>Hexapoda</taxon>
        <taxon>Insecta</taxon>
        <taxon>Pterygota</taxon>
        <taxon>Neoptera</taxon>
        <taxon>Endopterygota</taxon>
        <taxon>Coleoptera</taxon>
        <taxon>Polyphaga</taxon>
        <taxon>Cucujiformia</taxon>
        <taxon>Nitidulidae</taxon>
        <taxon>Meligethinae</taxon>
        <taxon>Brassicogethes</taxon>
    </lineage>
</organism>
<dbReference type="InterPro" id="IPR008936">
    <property type="entry name" value="Rho_GTPase_activation_prot"/>
</dbReference>
<proteinExistence type="predicted"/>
<evidence type="ECO:0000313" key="3">
    <source>
        <dbReference type="Proteomes" id="UP001154078"/>
    </source>
</evidence>
<dbReference type="GO" id="GO:0007165">
    <property type="term" value="P:signal transduction"/>
    <property type="evidence" value="ECO:0007669"/>
    <property type="project" value="InterPro"/>
</dbReference>
<evidence type="ECO:0000259" key="1">
    <source>
        <dbReference type="PROSITE" id="PS50238"/>
    </source>
</evidence>
<dbReference type="AlphaFoldDB" id="A0A9P0FLF1"/>
<keyword evidence="3" id="KW-1185">Reference proteome</keyword>
<dbReference type="EMBL" id="OV121137">
    <property type="protein sequence ID" value="CAH0559428.1"/>
    <property type="molecule type" value="Genomic_DNA"/>
</dbReference>
<gene>
    <name evidence="2" type="ORF">MELIAE_LOCUS9516</name>
</gene>
<dbReference type="SUPFAM" id="SSF48350">
    <property type="entry name" value="GTPase activation domain, GAP"/>
    <property type="match status" value="1"/>
</dbReference>
<name>A0A9P0FLF1_BRAAE</name>